<protein>
    <submittedName>
        <fullName evidence="2">Holin family protein</fullName>
    </submittedName>
</protein>
<keyword evidence="1" id="KW-0472">Membrane</keyword>
<keyword evidence="3" id="KW-1185">Reference proteome</keyword>
<feature type="transmembrane region" description="Helical" evidence="1">
    <location>
        <begin position="6"/>
        <end position="23"/>
    </location>
</feature>
<keyword evidence="1" id="KW-0812">Transmembrane</keyword>
<dbReference type="Pfam" id="PF05449">
    <property type="entry name" value="Phage_holin_3_7"/>
    <property type="match status" value="1"/>
</dbReference>
<dbReference type="Proteomes" id="UP000306261">
    <property type="component" value="Segment"/>
</dbReference>
<proteinExistence type="predicted"/>
<feature type="transmembrane region" description="Helical" evidence="1">
    <location>
        <begin position="59"/>
        <end position="77"/>
    </location>
</feature>
<dbReference type="EMBL" id="MG747435">
    <property type="protein sequence ID" value="AVP40007.1"/>
    <property type="molecule type" value="Genomic_DNA"/>
</dbReference>
<feature type="transmembrane region" description="Helical" evidence="1">
    <location>
        <begin position="35"/>
        <end position="53"/>
    </location>
</feature>
<name>A0A9W3Y868_9CAUD</name>
<reference evidence="2 3" key="1">
    <citation type="submission" date="2018-01" db="EMBL/GenBank/DDBJ databases">
        <authorList>
            <person name="Addy H.S."/>
            <person name="Ahmad A.A."/>
            <person name="Huang Q."/>
        </authorList>
    </citation>
    <scope>NUCLEOTIDE SEQUENCE [LARGE SCALE GENOMIC DNA]</scope>
</reference>
<gene>
    <name evidence="2" type="ORF">RsoM1USA_14</name>
</gene>
<evidence type="ECO:0000256" key="1">
    <source>
        <dbReference type="SAM" id="Phobius"/>
    </source>
</evidence>
<organism evidence="2 3">
    <name type="scientific">Ralstonia phage RsoM1USA</name>
    <dbReference type="NCBI Taxonomy" id="2991867"/>
    <lineage>
        <taxon>Viruses</taxon>
        <taxon>Duplodnaviria</taxon>
        <taxon>Heunggongvirae</taxon>
        <taxon>Uroviricota</taxon>
        <taxon>Caudoviricetes</taxon>
        <taxon>Peduoviridae</taxon>
        <taxon>Aresaunavirus</taxon>
        <taxon>Aresaunavirus RsoM1USA</taxon>
    </lineage>
</organism>
<keyword evidence="1" id="KW-1133">Transmembrane helix</keyword>
<evidence type="ECO:0000313" key="2">
    <source>
        <dbReference type="EMBL" id="AVP40007.1"/>
    </source>
</evidence>
<accession>A0A9W3Y868</accession>
<evidence type="ECO:0000313" key="3">
    <source>
        <dbReference type="Proteomes" id="UP000306261"/>
    </source>
</evidence>
<sequence>MNALFIVQAALCALIALRLLLFKRDGAAHRPWASRLAYVLIVLAGAVPIGVLFGRYDWALLAQNGITAVLCLAVFSVRGNVVELFRMGGGADTSWLVRLLRGAA</sequence>
<dbReference type="InterPro" id="IPR008473">
    <property type="entry name" value="Phage_holin_3_7"/>
</dbReference>